<dbReference type="Pfam" id="PF07291">
    <property type="entry name" value="MauE"/>
    <property type="match status" value="1"/>
</dbReference>
<evidence type="ECO:0000256" key="5">
    <source>
        <dbReference type="SAM" id="Phobius"/>
    </source>
</evidence>
<comment type="subcellular location">
    <subcellularLocation>
        <location evidence="1">Membrane</location>
        <topology evidence="1">Multi-pass membrane protein</topology>
    </subcellularLocation>
</comment>
<evidence type="ECO:0000256" key="1">
    <source>
        <dbReference type="ARBA" id="ARBA00004141"/>
    </source>
</evidence>
<dbReference type="OrthoDB" id="4732370at2"/>
<organism evidence="7 8">
    <name type="scientific">Pukyongia salina</name>
    <dbReference type="NCBI Taxonomy" id="2094025"/>
    <lineage>
        <taxon>Bacteria</taxon>
        <taxon>Pseudomonadati</taxon>
        <taxon>Bacteroidota</taxon>
        <taxon>Flavobacteriia</taxon>
        <taxon>Flavobacteriales</taxon>
        <taxon>Flavobacteriaceae</taxon>
        <taxon>Pukyongia</taxon>
    </lineage>
</organism>
<dbReference type="GO" id="GO:0030416">
    <property type="term" value="P:methylamine metabolic process"/>
    <property type="evidence" value="ECO:0007669"/>
    <property type="project" value="InterPro"/>
</dbReference>
<dbReference type="KEGG" id="aue:C5O00_08115"/>
<feature type="transmembrane region" description="Helical" evidence="5">
    <location>
        <begin position="106"/>
        <end position="123"/>
    </location>
</feature>
<dbReference type="RefSeq" id="WP_105216382.1">
    <property type="nucleotide sequence ID" value="NZ_CP027062.1"/>
</dbReference>
<sequence length="135" mass="15410">MFNNLSNKALALHLFRISFGINYFFHGIVRIPHLDSFVDSMQNTMRDTPLPQFLVTQLAYGIPFAEIIVGLLLILNIKTRETLVITIALMNILVIGSSFAQKWDLVGLQATYIGFLFLLLYFTRDNNDSVEKIKI</sequence>
<evidence type="ECO:0000313" key="7">
    <source>
        <dbReference type="EMBL" id="AVI51141.1"/>
    </source>
</evidence>
<evidence type="ECO:0000313" key="8">
    <source>
        <dbReference type="Proteomes" id="UP000238442"/>
    </source>
</evidence>
<evidence type="ECO:0000256" key="4">
    <source>
        <dbReference type="ARBA" id="ARBA00023136"/>
    </source>
</evidence>
<feature type="transmembrane region" description="Helical" evidence="5">
    <location>
        <begin position="12"/>
        <end position="33"/>
    </location>
</feature>
<feature type="transmembrane region" description="Helical" evidence="5">
    <location>
        <begin position="82"/>
        <end position="100"/>
    </location>
</feature>
<evidence type="ECO:0000256" key="3">
    <source>
        <dbReference type="ARBA" id="ARBA00022989"/>
    </source>
</evidence>
<dbReference type="AlphaFoldDB" id="A0A2S0HWT2"/>
<proteinExistence type="predicted"/>
<keyword evidence="4 5" id="KW-0472">Membrane</keyword>
<dbReference type="InterPro" id="IPR009908">
    <property type="entry name" value="Methylamine_util_MauE"/>
</dbReference>
<dbReference type="Proteomes" id="UP000238442">
    <property type="component" value="Chromosome"/>
</dbReference>
<gene>
    <name evidence="7" type="ORF">C5O00_08115</name>
</gene>
<reference evidence="7 8" key="1">
    <citation type="submission" date="2018-02" db="EMBL/GenBank/DDBJ databases">
        <title>Genomic analysis of the strain RR4-38 isolated from a seawater recirculating aquaculture system.</title>
        <authorList>
            <person name="Kim Y.-S."/>
            <person name="Jang Y.H."/>
            <person name="Kim K.-H."/>
        </authorList>
    </citation>
    <scope>NUCLEOTIDE SEQUENCE [LARGE SCALE GENOMIC DNA]</scope>
    <source>
        <strain evidence="7 8">RR4-38</strain>
    </source>
</reference>
<evidence type="ECO:0000259" key="6">
    <source>
        <dbReference type="Pfam" id="PF07291"/>
    </source>
</evidence>
<accession>A0A2S0HWT2</accession>
<feature type="domain" description="Methylamine utilisation protein MauE" evidence="6">
    <location>
        <begin position="11"/>
        <end position="96"/>
    </location>
</feature>
<protein>
    <submittedName>
        <fullName evidence="7">DoxX family protein</fullName>
    </submittedName>
</protein>
<feature type="transmembrane region" description="Helical" evidence="5">
    <location>
        <begin position="53"/>
        <end position="75"/>
    </location>
</feature>
<evidence type="ECO:0000256" key="2">
    <source>
        <dbReference type="ARBA" id="ARBA00022692"/>
    </source>
</evidence>
<keyword evidence="2 5" id="KW-0812">Transmembrane</keyword>
<name>A0A2S0HWT2_9FLAO</name>
<dbReference type="GO" id="GO:0016020">
    <property type="term" value="C:membrane"/>
    <property type="evidence" value="ECO:0007669"/>
    <property type="project" value="UniProtKB-SubCell"/>
</dbReference>
<keyword evidence="8" id="KW-1185">Reference proteome</keyword>
<keyword evidence="3 5" id="KW-1133">Transmembrane helix</keyword>
<dbReference type="EMBL" id="CP027062">
    <property type="protein sequence ID" value="AVI51141.1"/>
    <property type="molecule type" value="Genomic_DNA"/>
</dbReference>